<gene>
    <name evidence="1" type="ORF">BEH_24625</name>
</gene>
<dbReference type="RefSeq" id="WP_046218210.1">
    <property type="nucleotide sequence ID" value="NZ_CP015323.1"/>
</dbReference>
<accession>A0A2L1FFM9</accession>
<reference evidence="1 2" key="1">
    <citation type="journal article" date="2015" name="PLoS ONE">
        <title>Genome Sequence of Bacillus endophyticus and Analysis of Its Companion Mechanism in the Ketogulonigenium vulgare-Bacillus Strain Consortium.</title>
        <authorList>
            <person name="Jia N."/>
            <person name="Du J."/>
            <person name="Ding M.Z."/>
            <person name="Gao F."/>
            <person name="Yuan Y.J."/>
        </authorList>
    </citation>
    <scope>NUCLEOTIDE SEQUENCE [LARGE SCALE GENOMIC DNA]</scope>
    <source>
        <strain evidence="1 2">Hbe603</strain>
        <plasmid evidence="2">pbeh1</plasmid>
    </source>
</reference>
<dbReference type="KEGG" id="beo:BEH_24625"/>
<accession>A0A2S1M0I9</accession>
<evidence type="ECO:0000313" key="2">
    <source>
        <dbReference type="Proteomes" id="UP000036202"/>
    </source>
</evidence>
<protein>
    <submittedName>
        <fullName evidence="1">Uncharacterized protein</fullName>
    </submittedName>
</protein>
<keyword evidence="2" id="KW-1185">Reference proteome</keyword>
<dbReference type="Proteomes" id="UP000036202">
    <property type="component" value="Plasmid pbeh1"/>
</dbReference>
<sequence length="79" mass="9596">MREIEKYMTPLEASYLWGVPRETLKNKYSPSTLNKKTQEELNHMIDQGLVKFFKHPDRERKEWIISRQAMIKWFGNPKK</sequence>
<organism evidence="1 2">
    <name type="scientific">Priestia filamentosa</name>
    <dbReference type="NCBI Taxonomy" id="1402861"/>
    <lineage>
        <taxon>Bacteria</taxon>
        <taxon>Bacillati</taxon>
        <taxon>Bacillota</taxon>
        <taxon>Bacilli</taxon>
        <taxon>Bacillales</taxon>
        <taxon>Bacillaceae</taxon>
        <taxon>Priestia</taxon>
    </lineage>
</organism>
<evidence type="ECO:0000313" key="1">
    <source>
        <dbReference type="EMBL" id="AWG44887.1"/>
    </source>
</evidence>
<keyword evidence="1" id="KW-0614">Plasmid</keyword>
<proteinExistence type="predicted"/>
<name>A0A2L1FFM9_9BACI</name>
<dbReference type="AlphaFoldDB" id="A0A2L1FFM9"/>
<dbReference type="EMBL" id="CP015323">
    <property type="protein sequence ID" value="AWG44887.1"/>
    <property type="molecule type" value="Genomic_DNA"/>
</dbReference>
<geneLocation type="plasmid" evidence="2">
    <name>pbeh1</name>
</geneLocation>
<dbReference type="OrthoDB" id="2936740at2"/>